<evidence type="ECO:0000313" key="1">
    <source>
        <dbReference type="EMBL" id="KAG2998117.1"/>
    </source>
</evidence>
<name>A0A329T1W8_9STRA</name>
<accession>A0A329T1W8</accession>
<dbReference type="Proteomes" id="UP000760860">
    <property type="component" value="Unassembled WGS sequence"/>
</dbReference>
<evidence type="ECO:0000313" key="5">
    <source>
        <dbReference type="Proteomes" id="UP000251314"/>
    </source>
</evidence>
<evidence type="ECO:0000313" key="2">
    <source>
        <dbReference type="EMBL" id="KAG3226678.1"/>
    </source>
</evidence>
<dbReference type="EMBL" id="JAENGZ010002697">
    <property type="protein sequence ID" value="KAG6943059.1"/>
    <property type="molecule type" value="Genomic_DNA"/>
</dbReference>
<dbReference type="Proteomes" id="UP000697107">
    <property type="component" value="Unassembled WGS sequence"/>
</dbReference>
<gene>
    <name evidence="3" type="ORF">JG687_00018686</name>
    <name evidence="4" type="ORF">PC110_g1115</name>
    <name evidence="1" type="ORF">PC118_g1453</name>
    <name evidence="2" type="ORF">PC129_g2767</name>
</gene>
<dbReference type="PANTHER" id="PTHR40866">
    <property type="entry name" value="BED-TYPE DOMAIN-CONTAINING PROTEIN"/>
    <property type="match status" value="1"/>
</dbReference>
<dbReference type="Proteomes" id="UP000251314">
    <property type="component" value="Unassembled WGS sequence"/>
</dbReference>
<evidence type="ECO:0000313" key="3">
    <source>
        <dbReference type="EMBL" id="KAG6943059.1"/>
    </source>
</evidence>
<keyword evidence="5" id="KW-1185">Reference proteome</keyword>
<organism evidence="4 5">
    <name type="scientific">Phytophthora cactorum</name>
    <dbReference type="NCBI Taxonomy" id="29920"/>
    <lineage>
        <taxon>Eukaryota</taxon>
        <taxon>Sar</taxon>
        <taxon>Stramenopiles</taxon>
        <taxon>Oomycota</taxon>
        <taxon>Peronosporomycetes</taxon>
        <taxon>Peronosporales</taxon>
        <taxon>Peronosporaceae</taxon>
        <taxon>Phytophthora</taxon>
    </lineage>
</organism>
<dbReference type="PANTHER" id="PTHR40866:SF1">
    <property type="entry name" value="BED-TYPE DOMAIN-CONTAINING PROTEIN"/>
    <property type="match status" value="1"/>
</dbReference>
<dbReference type="Proteomes" id="UP000688947">
    <property type="component" value="Unassembled WGS sequence"/>
</dbReference>
<protein>
    <submittedName>
        <fullName evidence="4">Uncharacterized protein</fullName>
    </submittedName>
</protein>
<dbReference type="EMBL" id="RCML01000018">
    <property type="protein sequence ID" value="KAG2998117.1"/>
    <property type="molecule type" value="Genomic_DNA"/>
</dbReference>
<reference evidence="4 5" key="1">
    <citation type="submission" date="2018-01" db="EMBL/GenBank/DDBJ databases">
        <title>Draft genome of the strawberry crown rot pathogen Phytophthora cactorum.</title>
        <authorList>
            <person name="Armitage A.D."/>
            <person name="Lysoe E."/>
            <person name="Nellist C.F."/>
            <person name="Harrison R.J."/>
            <person name="Brurberg M.B."/>
        </authorList>
    </citation>
    <scope>NUCLEOTIDE SEQUENCE [LARGE SCALE GENOMIC DNA]</scope>
    <source>
        <strain evidence="4 5">10300</strain>
    </source>
</reference>
<comment type="caution">
    <text evidence="4">The sequence shown here is derived from an EMBL/GenBank/DDBJ whole genome shotgun (WGS) entry which is preliminary data.</text>
</comment>
<dbReference type="VEuPathDB" id="FungiDB:PC110_g1115"/>
<dbReference type="EMBL" id="RCMV01000052">
    <property type="protein sequence ID" value="KAG3226678.1"/>
    <property type="molecule type" value="Genomic_DNA"/>
</dbReference>
<evidence type="ECO:0000313" key="4">
    <source>
        <dbReference type="EMBL" id="RAW42751.1"/>
    </source>
</evidence>
<reference evidence="3" key="3">
    <citation type="submission" date="2021-01" db="EMBL/GenBank/DDBJ databases">
        <title>Phytophthora aleatoria, a newly-described species from Pinus radiata is distinct from Phytophthora cactorum isolates based on comparative genomics.</title>
        <authorList>
            <person name="Mcdougal R."/>
            <person name="Panda P."/>
            <person name="Williams N."/>
            <person name="Studholme D.J."/>
        </authorList>
    </citation>
    <scope>NUCLEOTIDE SEQUENCE</scope>
    <source>
        <strain evidence="3">NZFS 3830</strain>
    </source>
</reference>
<dbReference type="OrthoDB" id="10274535at2759"/>
<dbReference type="AlphaFoldDB" id="A0A329T1W8"/>
<dbReference type="EMBL" id="MJFZ01000012">
    <property type="protein sequence ID" value="RAW42751.1"/>
    <property type="molecule type" value="Genomic_DNA"/>
</dbReference>
<sequence>MSSSVHYLAPRADIVHSPDFVAGCVRVLKSQAKRLTRAEKVAPENFLVVPRSQDRAEEED</sequence>
<proteinExistence type="predicted"/>
<reference evidence="1" key="2">
    <citation type="submission" date="2018-10" db="EMBL/GenBank/DDBJ databases">
        <title>Effector identification in a new, highly contiguous assembly of the strawberry crown rot pathogen Phytophthora cactorum.</title>
        <authorList>
            <person name="Armitage A.D."/>
            <person name="Nellist C.F."/>
            <person name="Bates H."/>
            <person name="Vickerstaff R.J."/>
            <person name="Harrison R.J."/>
        </authorList>
    </citation>
    <scope>NUCLEOTIDE SEQUENCE</scope>
    <source>
        <strain evidence="1">P415</strain>
        <strain evidence="2">P421</strain>
    </source>
</reference>